<dbReference type="InterPro" id="IPR043502">
    <property type="entry name" value="DNA/RNA_pol_sf"/>
</dbReference>
<dbReference type="SMART" id="SM00768">
    <property type="entry name" value="X8"/>
    <property type="match status" value="1"/>
</dbReference>
<comment type="caution">
    <text evidence="4">The sequence shown here is derived from an EMBL/GenBank/DDBJ whole genome shotgun (WGS) entry which is preliminary data.</text>
</comment>
<keyword evidence="2" id="KW-0479">Metal-binding</keyword>
<protein>
    <submittedName>
        <fullName evidence="4">Glucan endo-1,3-beta-glucosidase 7</fullName>
    </submittedName>
</protein>
<dbReference type="Pfam" id="PF07727">
    <property type="entry name" value="RVT_2"/>
    <property type="match status" value="1"/>
</dbReference>
<dbReference type="CDD" id="cd09272">
    <property type="entry name" value="RNase_HI_RT_Ty1"/>
    <property type="match status" value="1"/>
</dbReference>
<organism evidence="4 5">
    <name type="scientific">Pyrus ussuriensis x Pyrus communis</name>
    <dbReference type="NCBI Taxonomy" id="2448454"/>
    <lineage>
        <taxon>Eukaryota</taxon>
        <taxon>Viridiplantae</taxon>
        <taxon>Streptophyta</taxon>
        <taxon>Embryophyta</taxon>
        <taxon>Tracheophyta</taxon>
        <taxon>Spermatophyta</taxon>
        <taxon>Magnoliopsida</taxon>
        <taxon>eudicotyledons</taxon>
        <taxon>Gunneridae</taxon>
        <taxon>Pentapetalae</taxon>
        <taxon>rosids</taxon>
        <taxon>fabids</taxon>
        <taxon>Rosales</taxon>
        <taxon>Rosaceae</taxon>
        <taxon>Amygdaloideae</taxon>
        <taxon>Maleae</taxon>
        <taxon>Pyrus</taxon>
    </lineage>
</organism>
<evidence type="ECO:0000313" key="5">
    <source>
        <dbReference type="Proteomes" id="UP000327157"/>
    </source>
</evidence>
<keyword evidence="2" id="KW-0862">Zinc</keyword>
<dbReference type="PROSITE" id="PS50158">
    <property type="entry name" value="ZF_CCHC"/>
    <property type="match status" value="1"/>
</dbReference>
<name>A0A5N5I667_9ROSA</name>
<dbReference type="SUPFAM" id="SSF56672">
    <property type="entry name" value="DNA/RNA polymerases"/>
    <property type="match status" value="1"/>
</dbReference>
<accession>A0A5N5I667</accession>
<dbReference type="OrthoDB" id="1163908at2759"/>
<keyword evidence="2" id="KW-0863">Zinc-finger</keyword>
<sequence>MVGTPLMLGKSVETYIFALYDEDLKPGSSFDAIQPGGACFDLNTVALHAAYAMNLYYHTGGTVPVNCDFSQIAMLTSSNPSYNGCSYPGGSARLPVEAGKVNIISNNIFVKANAIFVSSKADAIYLEGQTPYLLVLPLLRAFLKGHHLTLLNMMVFPLPQWVLFLQQWFTISDVFASSSTNILISLETIPGFPMQPECQICQRRGHTTPNCFYRSSNSEHNFQECQICGKRGHIAVECYHRGNHVYQGSGPTYSASRFQTPTSPAFSVSTSSSPNLNAMSAHTIAPDPTEHAWIMDTGASHHMTLNVNNLTQVQPFEGSEMIKIGNGQGQGNKGDTVPRQESSSKLVNCVVLDSRLSHPLVVSLSSMVSQQPNSGSSSVGLFEQESETFTPITYSIAIPSFTSALLPVLHPAQLQKAMQEKYDALQTQGTWVLVPSSPDRLVKSLYGLKQAHQAWHSKFTEVLPALGFVVSQYDTILFVKHDGTHIVVLLLYVDDIIITGSSDTQVQSVINTLGELFELKDMGKLTYFFGLHIQSQDSGDLFVNQTKYIMDLLKKAGMDKCILALTSSKPQSQLLVTEGTPLPDVTLYHSLVGALQYLTFTRPDIAHSVGVVCQFMHQPTDAHFFLVKRILRYIKGTLTYGLTYKVASSARLSAYSDSNWWDNLSTLALSTNPVFHSRIKHLDTDYHFERKKVQKSDLLVQYVPTTNQVADVFTKELHIPVFVRHCYNLNLGVPG</sequence>
<feature type="domain" description="CCHC-type" evidence="3">
    <location>
        <begin position="225"/>
        <end position="238"/>
    </location>
</feature>
<keyword evidence="1" id="KW-0732">Signal</keyword>
<dbReference type="InterPro" id="IPR012946">
    <property type="entry name" value="X8"/>
</dbReference>
<gene>
    <name evidence="4" type="ORF">D8674_026209</name>
</gene>
<reference evidence="4 5" key="1">
    <citation type="submission" date="2019-09" db="EMBL/GenBank/DDBJ databases">
        <authorList>
            <person name="Ou C."/>
        </authorList>
    </citation>
    <scope>NUCLEOTIDE SEQUENCE [LARGE SCALE GENOMIC DNA]</scope>
    <source>
        <strain evidence="4">S2</strain>
        <tissue evidence="4">Leaf</tissue>
    </source>
</reference>
<dbReference type="GO" id="GO:0008270">
    <property type="term" value="F:zinc ion binding"/>
    <property type="evidence" value="ECO:0007669"/>
    <property type="project" value="UniProtKB-KW"/>
</dbReference>
<dbReference type="Proteomes" id="UP000327157">
    <property type="component" value="Chromosome 5"/>
</dbReference>
<evidence type="ECO:0000259" key="3">
    <source>
        <dbReference type="PROSITE" id="PS50158"/>
    </source>
</evidence>
<dbReference type="InterPro" id="IPR013103">
    <property type="entry name" value="RVT_2"/>
</dbReference>
<dbReference type="EMBL" id="SMOL01000004">
    <property type="protein sequence ID" value="KAB2635675.1"/>
    <property type="molecule type" value="Genomic_DNA"/>
</dbReference>
<dbReference type="Pfam" id="PF07983">
    <property type="entry name" value="X8"/>
    <property type="match status" value="1"/>
</dbReference>
<reference evidence="5" key="2">
    <citation type="submission" date="2019-10" db="EMBL/GenBank/DDBJ databases">
        <title>A de novo genome assembly of a pear dwarfing rootstock.</title>
        <authorList>
            <person name="Wang F."/>
            <person name="Wang J."/>
            <person name="Li S."/>
            <person name="Zhang Y."/>
            <person name="Fang M."/>
            <person name="Ma L."/>
            <person name="Zhao Y."/>
            <person name="Jiang S."/>
        </authorList>
    </citation>
    <scope>NUCLEOTIDE SEQUENCE [LARGE SCALE GENOMIC DNA]</scope>
</reference>
<dbReference type="AlphaFoldDB" id="A0A5N5I667"/>
<dbReference type="InterPro" id="IPR001878">
    <property type="entry name" value="Znf_CCHC"/>
</dbReference>
<evidence type="ECO:0000313" key="4">
    <source>
        <dbReference type="EMBL" id="KAB2635675.1"/>
    </source>
</evidence>
<dbReference type="GO" id="GO:0003676">
    <property type="term" value="F:nucleic acid binding"/>
    <property type="evidence" value="ECO:0007669"/>
    <property type="project" value="InterPro"/>
</dbReference>
<evidence type="ECO:0000256" key="1">
    <source>
        <dbReference type="ARBA" id="ARBA00022729"/>
    </source>
</evidence>
<keyword evidence="5" id="KW-1185">Reference proteome</keyword>
<dbReference type="Gene3D" id="4.10.60.10">
    <property type="entry name" value="Zinc finger, CCHC-type"/>
    <property type="match status" value="1"/>
</dbReference>
<reference evidence="4 5" key="3">
    <citation type="submission" date="2019-11" db="EMBL/GenBank/DDBJ databases">
        <title>A de novo genome assembly of a pear dwarfing rootstock.</title>
        <authorList>
            <person name="Wang F."/>
            <person name="Wang J."/>
            <person name="Li S."/>
            <person name="Zhang Y."/>
            <person name="Fang M."/>
            <person name="Ma L."/>
            <person name="Zhao Y."/>
            <person name="Jiang S."/>
        </authorList>
    </citation>
    <scope>NUCLEOTIDE SEQUENCE [LARGE SCALE GENOMIC DNA]</scope>
    <source>
        <strain evidence="4">S2</strain>
        <tissue evidence="4">Leaf</tissue>
    </source>
</reference>
<dbReference type="PANTHER" id="PTHR11439:SF524">
    <property type="entry name" value="RNA-DIRECTED DNA POLYMERASE, PROTEIN KINASE RLK-PELLE-DLSV FAMILY"/>
    <property type="match status" value="1"/>
</dbReference>
<proteinExistence type="predicted"/>
<evidence type="ECO:0000256" key="2">
    <source>
        <dbReference type="PROSITE-ProRule" id="PRU00047"/>
    </source>
</evidence>
<dbReference type="PANTHER" id="PTHR11439">
    <property type="entry name" value="GAG-POL-RELATED RETROTRANSPOSON"/>
    <property type="match status" value="1"/>
</dbReference>